<reference evidence="3" key="1">
    <citation type="submission" date="2016-10" db="EMBL/GenBank/DDBJ databases">
        <authorList>
            <person name="Varghese N."/>
            <person name="Submissions S."/>
        </authorList>
    </citation>
    <scope>NUCLEOTIDE SEQUENCE [LARGE SCALE GENOMIC DNA]</scope>
    <source>
        <strain evidence="3">CGMCC 1.10218</strain>
    </source>
</reference>
<dbReference type="Proteomes" id="UP000199223">
    <property type="component" value="Unassembled WGS sequence"/>
</dbReference>
<dbReference type="AlphaFoldDB" id="A0A1H6WLN2"/>
<dbReference type="STRING" id="856736.SAMN04488058_104216"/>
<gene>
    <name evidence="2" type="ORF">SAMN04488058_104216</name>
</gene>
<keyword evidence="3" id="KW-1185">Reference proteome</keyword>
<dbReference type="EMBL" id="FNZA01000004">
    <property type="protein sequence ID" value="SEJ17773.1"/>
    <property type="molecule type" value="Genomic_DNA"/>
</dbReference>
<evidence type="ECO:0000313" key="3">
    <source>
        <dbReference type="Proteomes" id="UP000199223"/>
    </source>
</evidence>
<name>A0A1H6WLN2_9DEIO</name>
<proteinExistence type="predicted"/>
<sequence>MRNRDVLSCNEEDENPEINGLDEEVDEGVDDIEVGVDLRTQVERLLSWCVGVAFGRWDVRMALDASLIPELQGPFERLPVVAPAGLVGVDGYPAERGEVAPVEWLQARPNVITLPEGEWHNTREYPLDVAWDGILVSDAGNARDLTQRVRAVLRLVFGERSEAIEDEMTAALRGDAKKAVSLEEYFAHPKHFFASHLKAYSKSRRKAPIYWPLRTRDGGFTAWVYYPRLSRDTLPTLIADVIAPRVAVQRSEVARLQSERASAEGKLFSALGKELDAAQDLLDGLMELEAQLRELVNAGYTVEHDDGVILSAAPLHRVMPWKDLAGMFRNITAGKYPWSHQHGIWVKE</sequence>
<evidence type="ECO:0000313" key="2">
    <source>
        <dbReference type="EMBL" id="SEJ17773.1"/>
    </source>
</evidence>
<accession>A0A1H6WLN2</accession>
<evidence type="ECO:0000256" key="1">
    <source>
        <dbReference type="SAM" id="Coils"/>
    </source>
</evidence>
<organism evidence="2 3">
    <name type="scientific">Deinococcus reticulitermitis</name>
    <dbReference type="NCBI Taxonomy" id="856736"/>
    <lineage>
        <taxon>Bacteria</taxon>
        <taxon>Thermotogati</taxon>
        <taxon>Deinococcota</taxon>
        <taxon>Deinococci</taxon>
        <taxon>Deinococcales</taxon>
        <taxon>Deinococcaceae</taxon>
        <taxon>Deinococcus</taxon>
    </lineage>
</organism>
<feature type="coiled-coil region" evidence="1">
    <location>
        <begin position="246"/>
        <end position="298"/>
    </location>
</feature>
<protein>
    <submittedName>
        <fullName evidence="2">Uncharacterized protein</fullName>
    </submittedName>
</protein>
<keyword evidence="1" id="KW-0175">Coiled coil</keyword>